<accession>A0A2J8ABL2</accession>
<evidence type="ECO:0000256" key="3">
    <source>
        <dbReference type="ARBA" id="ARBA00022737"/>
    </source>
</evidence>
<evidence type="ECO:0000256" key="1">
    <source>
        <dbReference type="ARBA" id="ARBA00004141"/>
    </source>
</evidence>
<keyword evidence="3" id="KW-0677">Repeat</keyword>
<evidence type="ECO:0000313" key="10">
    <source>
        <dbReference type="Proteomes" id="UP000236333"/>
    </source>
</evidence>
<gene>
    <name evidence="9" type="ORF">TSOC_003389</name>
</gene>
<feature type="transmembrane region" description="Helical" evidence="7">
    <location>
        <begin position="181"/>
        <end position="209"/>
    </location>
</feature>
<feature type="transmembrane region" description="Helical" evidence="7">
    <location>
        <begin position="907"/>
        <end position="928"/>
    </location>
</feature>
<evidence type="ECO:0000256" key="6">
    <source>
        <dbReference type="SAM" id="MobiDB-lite"/>
    </source>
</evidence>
<sequence>MKEEAHWRDLEATETEDPPPCLNALQLQQQYPNQFIQYLKHQGVVYLGEACVAASDLPDIFGSAAFITRGSRAPDLKDWYRDWRTYRVNVHNAAAPGELGLLRPLLRRWQMGSCSAAAFGLPAVQAVVAYKWDRFARRLLLQQLGAYVLWLGAFTAFMLLFNSADAAVTDRELLSSWQGRAAVTFEAVALLAMAPFAAGELCVLSAYGLRGWLTAWNMLDCATYGMQITITVLHLGLYRDGPFWLTLAVAVQAVLLVVRLTYFSRVFRSTTFDFMGSLQAVSREVGWYVAVLLLLMWGFACAFYTIFRSDPAADSFGSLPMSVLTMLNYASYWRDLEATGIPEDAAASRDPPRCLDVLQLQQQYPNEFIQYLKHRGIVLLGEACVAATELPRILGGAAFITRGSREPGLKDWYREWRAYRVNVHHAAAPGELGLLRPLLRRWQMGSCSAAAFGLPAVQAVVAYKWDLFARRLLLQQLGAYVLWLGAFTAFMLLFRSSDAAVADRQLLSSWRGRAAVASEAMALLGMAPFAAGELCVLSAYGLRGWMSTWNVIDSSTYGVQIAMTVLHLGTFRNGPFWLTLAVAVQAVLLVVRLTYFSRVFRSTTFDFVGSLQYVSREVGPYVAVLLLLMWGFAGAFYTILEADPAPGFGSLPLSFLTMFNYAVGGTSYYTRELLASHHPAIAVVLCTIYQFTISMLLMSLLTGVMTSSLMRVIDELETVLPWRLLASYGDDEPYVHVLRVSPKSLERIDEEGQEVDMWSPRQDGGSGGGGGDADEDAVAAADTAMAAEEPLLQAYWRDLEATGVPEAAAASRDPPRCLDVLQLQQQYPNQFIQYLKHQGMVHLGEACVAATELPGIFGGAAFVTRGSKEPGLKDWYRDWRAYRVNVHHAAAPGELGLLRPLLRRWQMGSCSAAAFGLPAVQAVVAYKWDLFARRLLLQQLGAYVLWLGAFTAFMLLFRSSDAAVEDRQLLSSWKGRAAVASEAVALLGMAPFAASELCVLSAYGLRGWASAWNMIDSSTYGMQIAITVLHLGTFRDGPFWLTLAVAVQAVLLVVRLTYFSRVFRSTTFDLMGSLQSVAQEVGWYVAVLLLLMWGFAGAFYTILQADPTAEGFGSLPISFLTMFNYAASRLKWGQNYADR</sequence>
<evidence type="ECO:0000256" key="7">
    <source>
        <dbReference type="SAM" id="Phobius"/>
    </source>
</evidence>
<evidence type="ECO:0000256" key="5">
    <source>
        <dbReference type="ARBA" id="ARBA00023136"/>
    </source>
</evidence>
<protein>
    <recommendedName>
        <fullName evidence="8">Polycystin cation channel PKD1/PKD2 domain-containing protein</fullName>
    </recommendedName>
</protein>
<comment type="caution">
    <text evidence="9">The sequence shown here is derived from an EMBL/GenBank/DDBJ whole genome shotgun (WGS) entry which is preliminary data.</text>
</comment>
<evidence type="ECO:0000313" key="9">
    <source>
        <dbReference type="EMBL" id="PNH09915.1"/>
    </source>
</evidence>
<keyword evidence="10" id="KW-1185">Reference proteome</keyword>
<proteinExistence type="predicted"/>
<dbReference type="Pfam" id="PF08016">
    <property type="entry name" value="PKD_channel"/>
    <property type="match status" value="1"/>
</dbReference>
<feature type="transmembrane region" description="Helical" evidence="7">
    <location>
        <begin position="243"/>
        <end position="264"/>
    </location>
</feature>
<evidence type="ECO:0000256" key="4">
    <source>
        <dbReference type="ARBA" id="ARBA00022989"/>
    </source>
</evidence>
<feature type="transmembrane region" description="Helical" evidence="7">
    <location>
        <begin position="1039"/>
        <end position="1060"/>
    </location>
</feature>
<feature type="transmembrane region" description="Helical" evidence="7">
    <location>
        <begin position="477"/>
        <end position="494"/>
    </location>
</feature>
<name>A0A2J8ABL2_9CHLO</name>
<dbReference type="GO" id="GO:0005886">
    <property type="term" value="C:plasma membrane"/>
    <property type="evidence" value="ECO:0007669"/>
    <property type="project" value="TreeGrafter"/>
</dbReference>
<feature type="transmembrane region" description="Helical" evidence="7">
    <location>
        <begin position="940"/>
        <end position="957"/>
    </location>
</feature>
<feature type="transmembrane region" description="Helical" evidence="7">
    <location>
        <begin position="221"/>
        <end position="237"/>
    </location>
</feature>
<evidence type="ECO:0000256" key="2">
    <source>
        <dbReference type="ARBA" id="ARBA00022692"/>
    </source>
</evidence>
<feature type="transmembrane region" description="Helical" evidence="7">
    <location>
        <begin position="285"/>
        <end position="306"/>
    </location>
</feature>
<dbReference type="PANTHER" id="PTHR10582">
    <property type="entry name" value="TRANSIENT RECEPTOR POTENTIAL ION CHANNEL PROTEIN"/>
    <property type="match status" value="1"/>
</dbReference>
<dbReference type="InterPro" id="IPR013122">
    <property type="entry name" value="PKD1_2_channel"/>
</dbReference>
<feature type="transmembrane region" description="Helical" evidence="7">
    <location>
        <begin position="1081"/>
        <end position="1103"/>
    </location>
</feature>
<keyword evidence="2 7" id="KW-0812">Transmembrane</keyword>
<dbReference type="InterPro" id="IPR024862">
    <property type="entry name" value="TRPV"/>
</dbReference>
<feature type="transmembrane region" description="Helical" evidence="7">
    <location>
        <begin position="1109"/>
        <end position="1127"/>
    </location>
</feature>
<comment type="subcellular location">
    <subcellularLocation>
        <location evidence="1">Membrane</location>
        <topology evidence="1">Multi-pass membrane protein</topology>
    </subcellularLocation>
</comment>
<dbReference type="EMBL" id="PGGS01000073">
    <property type="protein sequence ID" value="PNH09915.1"/>
    <property type="molecule type" value="Genomic_DNA"/>
</dbReference>
<dbReference type="Proteomes" id="UP000236333">
    <property type="component" value="Unassembled WGS sequence"/>
</dbReference>
<dbReference type="OrthoDB" id="533508at2759"/>
<feature type="transmembrane region" description="Helical" evidence="7">
    <location>
        <begin position="618"/>
        <end position="640"/>
    </location>
</feature>
<evidence type="ECO:0000259" key="8">
    <source>
        <dbReference type="Pfam" id="PF08016"/>
    </source>
</evidence>
<reference evidence="9 10" key="1">
    <citation type="journal article" date="2017" name="Mol. Biol. Evol.">
        <title>The 4-celled Tetrabaena socialis nuclear genome reveals the essential components for genetic control of cell number at the origin of multicellularity in the volvocine lineage.</title>
        <authorList>
            <person name="Featherston J."/>
            <person name="Arakaki Y."/>
            <person name="Hanschen E.R."/>
            <person name="Ferris P.J."/>
            <person name="Michod R.E."/>
            <person name="Olson B.J.S.C."/>
            <person name="Nozaki H."/>
            <person name="Durand P.M."/>
        </authorList>
    </citation>
    <scope>NUCLEOTIDE SEQUENCE [LARGE SCALE GENOMIC DNA]</scope>
    <source>
        <strain evidence="9 10">NIES-571</strain>
    </source>
</reference>
<feature type="transmembrane region" description="Helical" evidence="7">
    <location>
        <begin position="576"/>
        <end position="597"/>
    </location>
</feature>
<keyword evidence="5 7" id="KW-0472">Membrane</keyword>
<feature type="transmembrane region" description="Helical" evidence="7">
    <location>
        <begin position="978"/>
        <end position="1003"/>
    </location>
</feature>
<keyword evidence="4 7" id="KW-1133">Transmembrane helix</keyword>
<feature type="transmembrane region" description="Helical" evidence="7">
    <location>
        <begin position="144"/>
        <end position="161"/>
    </location>
</feature>
<dbReference type="PANTHER" id="PTHR10582:SF2">
    <property type="entry name" value="INACTIVE"/>
    <property type="match status" value="1"/>
</dbReference>
<organism evidence="9 10">
    <name type="scientific">Tetrabaena socialis</name>
    <dbReference type="NCBI Taxonomy" id="47790"/>
    <lineage>
        <taxon>Eukaryota</taxon>
        <taxon>Viridiplantae</taxon>
        <taxon>Chlorophyta</taxon>
        <taxon>core chlorophytes</taxon>
        <taxon>Chlorophyceae</taxon>
        <taxon>CS clade</taxon>
        <taxon>Chlamydomonadales</taxon>
        <taxon>Tetrabaenaceae</taxon>
        <taxon>Tetrabaena</taxon>
    </lineage>
</organism>
<feature type="transmembrane region" description="Helical" evidence="7">
    <location>
        <begin position="680"/>
        <end position="701"/>
    </location>
</feature>
<feature type="domain" description="Polycystin cation channel PKD1/PKD2" evidence="8">
    <location>
        <begin position="581"/>
        <end position="708"/>
    </location>
</feature>
<dbReference type="GO" id="GO:0098703">
    <property type="term" value="P:calcium ion import across plasma membrane"/>
    <property type="evidence" value="ECO:0007669"/>
    <property type="project" value="TreeGrafter"/>
</dbReference>
<feature type="region of interest" description="Disordered" evidence="6">
    <location>
        <begin position="749"/>
        <end position="775"/>
    </location>
</feature>
<dbReference type="AlphaFoldDB" id="A0A2J8ABL2"/>
<dbReference type="GO" id="GO:0005216">
    <property type="term" value="F:monoatomic ion channel activity"/>
    <property type="evidence" value="ECO:0007669"/>
    <property type="project" value="InterPro"/>
</dbReference>